<proteinExistence type="predicted"/>
<keyword evidence="3" id="KW-0862">Zinc</keyword>
<keyword evidence="2" id="KW-0863">Zinc-finger</keyword>
<evidence type="ECO:0000313" key="6">
    <source>
        <dbReference type="Proteomes" id="UP000050741"/>
    </source>
</evidence>
<name>A0A183C0V7_GLOPA</name>
<feature type="compositionally biased region" description="Basic and acidic residues" evidence="4">
    <location>
        <begin position="222"/>
        <end position="238"/>
    </location>
</feature>
<evidence type="ECO:0000256" key="5">
    <source>
        <dbReference type="SAM" id="Phobius"/>
    </source>
</evidence>
<accession>A0A183C0V7</accession>
<sequence length="251" mass="29347">MSDLPPYCISLVTVIVLSTYLQNVKAQQAYCWDPCQLECVQSGPRLCPAESMLTYYDCCPDGCCQYIKWPNLLFLMFIILLLLTGCCCCAFFLLTDSRQRMFLKQQQRETIERNRHREQRKLGEVLPRAPVTGACRKCGFVGHLPFQCRNFIQLKPNQKVDIDISSTSSEEYTTPLTVREGKKAVKKMRKRQKKELKKLEKKMKKEKKKKRKRKHSSSTSDSDERNSDGKKRRTEKERNKKKRRRKSSTSS</sequence>
<dbReference type="GO" id="GO:0008270">
    <property type="term" value="F:zinc ion binding"/>
    <property type="evidence" value="ECO:0007669"/>
    <property type="project" value="UniProtKB-KW"/>
</dbReference>
<keyword evidence="6" id="KW-1185">Reference proteome</keyword>
<organism evidence="6 7">
    <name type="scientific">Globodera pallida</name>
    <name type="common">Potato cyst nematode worm</name>
    <name type="synonym">Heterodera pallida</name>
    <dbReference type="NCBI Taxonomy" id="36090"/>
    <lineage>
        <taxon>Eukaryota</taxon>
        <taxon>Metazoa</taxon>
        <taxon>Ecdysozoa</taxon>
        <taxon>Nematoda</taxon>
        <taxon>Chromadorea</taxon>
        <taxon>Rhabditida</taxon>
        <taxon>Tylenchina</taxon>
        <taxon>Tylenchomorpha</taxon>
        <taxon>Tylenchoidea</taxon>
        <taxon>Heteroderidae</taxon>
        <taxon>Heteroderinae</taxon>
        <taxon>Globodera</taxon>
    </lineage>
</organism>
<dbReference type="Proteomes" id="UP000050741">
    <property type="component" value="Unassembled WGS sequence"/>
</dbReference>
<evidence type="ECO:0000256" key="3">
    <source>
        <dbReference type="ARBA" id="ARBA00022833"/>
    </source>
</evidence>
<protein>
    <submittedName>
        <fullName evidence="7">CCHC-type domain-containing protein</fullName>
    </submittedName>
</protein>
<evidence type="ECO:0000256" key="4">
    <source>
        <dbReference type="SAM" id="MobiDB-lite"/>
    </source>
</evidence>
<evidence type="ECO:0000256" key="1">
    <source>
        <dbReference type="ARBA" id="ARBA00022723"/>
    </source>
</evidence>
<feature type="compositionally biased region" description="Basic residues" evidence="4">
    <location>
        <begin position="239"/>
        <end position="251"/>
    </location>
</feature>
<feature type="compositionally biased region" description="Basic residues" evidence="4">
    <location>
        <begin position="184"/>
        <end position="216"/>
    </location>
</feature>
<feature type="transmembrane region" description="Helical" evidence="5">
    <location>
        <begin position="72"/>
        <end position="94"/>
    </location>
</feature>
<keyword evidence="5" id="KW-1133">Transmembrane helix</keyword>
<evidence type="ECO:0000313" key="7">
    <source>
        <dbReference type="WBParaSite" id="GPLIN_000650000"/>
    </source>
</evidence>
<reference evidence="6" key="1">
    <citation type="submission" date="2013-12" db="EMBL/GenBank/DDBJ databases">
        <authorList>
            <person name="Aslett M."/>
        </authorList>
    </citation>
    <scope>NUCLEOTIDE SEQUENCE [LARGE SCALE GENOMIC DNA]</scope>
    <source>
        <strain evidence="6">Lindley</strain>
    </source>
</reference>
<dbReference type="PANTHER" id="PTHR31437:SF1">
    <property type="entry name" value="PROTEIN SREK1IP1"/>
    <property type="match status" value="1"/>
</dbReference>
<keyword evidence="5" id="KW-0472">Membrane</keyword>
<dbReference type="PANTHER" id="PTHR31437">
    <property type="entry name" value="SREK1IP1 FAMILY MEMBER"/>
    <property type="match status" value="1"/>
</dbReference>
<keyword evidence="1" id="KW-0479">Metal-binding</keyword>
<keyword evidence="5" id="KW-0812">Transmembrane</keyword>
<dbReference type="WBParaSite" id="GPLIN_000650000">
    <property type="protein sequence ID" value="GPLIN_000650000"/>
    <property type="gene ID" value="GPLIN_000650000"/>
</dbReference>
<feature type="region of interest" description="Disordered" evidence="4">
    <location>
        <begin position="178"/>
        <end position="251"/>
    </location>
</feature>
<evidence type="ECO:0000256" key="2">
    <source>
        <dbReference type="ARBA" id="ARBA00022771"/>
    </source>
</evidence>
<reference evidence="6" key="2">
    <citation type="submission" date="2014-05" db="EMBL/GenBank/DDBJ databases">
        <title>The genome and life-stage specific transcriptomes of Globodera pallida elucidate key aspects of plant parasitism by a cyst nematode.</title>
        <authorList>
            <person name="Cotton J.A."/>
            <person name="Lilley C.J."/>
            <person name="Jones L.M."/>
            <person name="Kikuchi T."/>
            <person name="Reid A.J."/>
            <person name="Thorpe P."/>
            <person name="Tsai I.J."/>
            <person name="Beasley H."/>
            <person name="Blok V."/>
            <person name="Cock P.J.A."/>
            <person name="Van den Akker S.E."/>
            <person name="Holroyd N."/>
            <person name="Hunt M."/>
            <person name="Mantelin S."/>
            <person name="Naghra H."/>
            <person name="Pain A."/>
            <person name="Palomares-Rius J.E."/>
            <person name="Zarowiecki M."/>
            <person name="Berriman M."/>
            <person name="Jones J.T."/>
            <person name="Urwin P.E."/>
        </authorList>
    </citation>
    <scope>NUCLEOTIDE SEQUENCE [LARGE SCALE GENOMIC DNA]</scope>
    <source>
        <strain evidence="6">Lindley</strain>
    </source>
</reference>
<reference evidence="7" key="3">
    <citation type="submission" date="2016-06" db="UniProtKB">
        <authorList>
            <consortium name="WormBaseParasite"/>
        </authorList>
    </citation>
    <scope>IDENTIFICATION</scope>
</reference>
<dbReference type="AlphaFoldDB" id="A0A183C0V7"/>